<comment type="caution">
    <text evidence="1">The sequence shown here is derived from an EMBL/GenBank/DDBJ whole genome shotgun (WGS) entry which is preliminary data.</text>
</comment>
<sequence>MGRKTMILNVDGSALTDTGKASYGGLIRKHD</sequence>
<keyword evidence="2" id="KW-1185">Reference proteome</keyword>
<evidence type="ECO:0000313" key="2">
    <source>
        <dbReference type="Proteomes" id="UP000265520"/>
    </source>
</evidence>
<proteinExistence type="predicted"/>
<dbReference type="EMBL" id="LXQA011440842">
    <property type="protein sequence ID" value="MCI97348.1"/>
    <property type="molecule type" value="Genomic_DNA"/>
</dbReference>
<dbReference type="Proteomes" id="UP000265520">
    <property type="component" value="Unassembled WGS sequence"/>
</dbReference>
<evidence type="ECO:0000313" key="1">
    <source>
        <dbReference type="EMBL" id="MCI97348.1"/>
    </source>
</evidence>
<protein>
    <submittedName>
        <fullName evidence="1">Uncharacterized protein</fullName>
    </submittedName>
</protein>
<feature type="non-terminal residue" evidence="1">
    <location>
        <position position="31"/>
    </location>
</feature>
<accession>A0A392W9J8</accession>
<organism evidence="1 2">
    <name type="scientific">Trifolium medium</name>
    <dbReference type="NCBI Taxonomy" id="97028"/>
    <lineage>
        <taxon>Eukaryota</taxon>
        <taxon>Viridiplantae</taxon>
        <taxon>Streptophyta</taxon>
        <taxon>Embryophyta</taxon>
        <taxon>Tracheophyta</taxon>
        <taxon>Spermatophyta</taxon>
        <taxon>Magnoliopsida</taxon>
        <taxon>eudicotyledons</taxon>
        <taxon>Gunneridae</taxon>
        <taxon>Pentapetalae</taxon>
        <taxon>rosids</taxon>
        <taxon>fabids</taxon>
        <taxon>Fabales</taxon>
        <taxon>Fabaceae</taxon>
        <taxon>Papilionoideae</taxon>
        <taxon>50 kb inversion clade</taxon>
        <taxon>NPAAA clade</taxon>
        <taxon>Hologalegina</taxon>
        <taxon>IRL clade</taxon>
        <taxon>Trifolieae</taxon>
        <taxon>Trifolium</taxon>
    </lineage>
</organism>
<name>A0A392W9J8_9FABA</name>
<reference evidence="1 2" key="1">
    <citation type="journal article" date="2018" name="Front. Plant Sci.">
        <title>Red Clover (Trifolium pratense) and Zigzag Clover (T. medium) - A Picture of Genomic Similarities and Differences.</title>
        <authorList>
            <person name="Dluhosova J."/>
            <person name="Istvanek J."/>
            <person name="Nedelnik J."/>
            <person name="Repkova J."/>
        </authorList>
    </citation>
    <scope>NUCLEOTIDE SEQUENCE [LARGE SCALE GENOMIC DNA]</scope>
    <source>
        <strain evidence="2">cv. 10/8</strain>
        <tissue evidence="1">Leaf</tissue>
    </source>
</reference>
<dbReference type="AlphaFoldDB" id="A0A392W9J8"/>